<sequence>MENPKPACSSFIISLLFYMCYFFYFGLYSFEIIFIFSSKMDYVMLFVLVITTIVSISLASAGLMYTSFFLVIVISLAEIYEYKNSSFGHVVDDEFSKLFLIVRLFATVNFLLFYYLHINNLKREKRMKLAKSKSSEKKTQTQTQAQTGHETNSAEYKNDDLRHGAVIPVGGKLIKEVVTPTQMHTHNHKDNHTQDNDDPSKKTQVIEGYILKHVTIPIIQKDERSPPPAVPSQQSKAFEVPPHHLPYTHYSVKSVEGNAHGLGTNQPLSGGTFVDDSLDETYRRQYTSAWVLPNNNSSGLYGNNVTFAGTESPHLNKAPYGNATSNAFYNGGMNAYPANRLPEDKDPYHVIPHQMGAYHLGGFPSGPYQTGPYQTGAYQAGA</sequence>
<feature type="transmembrane region" description="Helical" evidence="2">
    <location>
        <begin position="96"/>
        <end position="118"/>
    </location>
</feature>
<keyword evidence="2" id="KW-0812">Transmembrane</keyword>
<name>W7AGG0_9APIC</name>
<feature type="region of interest" description="Disordered" evidence="1">
    <location>
        <begin position="129"/>
        <end position="156"/>
    </location>
</feature>
<reference evidence="3 4" key="1">
    <citation type="submission" date="2013-02" db="EMBL/GenBank/DDBJ databases">
        <title>The Genome Sequence of Plasmodium inui San Antonio 1.</title>
        <authorList>
            <consortium name="The Broad Institute Genome Sequencing Platform"/>
            <consortium name="The Broad Institute Genome Sequencing Center for Infectious Disease"/>
            <person name="Neafsey D."/>
            <person name="Cheeseman I."/>
            <person name="Volkman S."/>
            <person name="Adams J."/>
            <person name="Walker B."/>
            <person name="Young S.K."/>
            <person name="Zeng Q."/>
            <person name="Gargeya S."/>
            <person name="Fitzgerald M."/>
            <person name="Haas B."/>
            <person name="Abouelleil A."/>
            <person name="Alvarado L."/>
            <person name="Arachchi H.M."/>
            <person name="Berlin A.M."/>
            <person name="Chapman S.B."/>
            <person name="Dewar J."/>
            <person name="Goldberg J."/>
            <person name="Griggs A."/>
            <person name="Gujja S."/>
            <person name="Hansen M."/>
            <person name="Howarth C."/>
            <person name="Imamovic A."/>
            <person name="Larimer J."/>
            <person name="McCowan C."/>
            <person name="Murphy C."/>
            <person name="Neiman D."/>
            <person name="Pearson M."/>
            <person name="Priest M."/>
            <person name="Roberts A."/>
            <person name="Saif S."/>
            <person name="Shea T."/>
            <person name="Sisk P."/>
            <person name="Sykes S."/>
            <person name="Wortman J."/>
            <person name="Nusbaum C."/>
            <person name="Birren B."/>
        </authorList>
    </citation>
    <scope>NUCLEOTIDE SEQUENCE [LARGE SCALE GENOMIC DNA]</scope>
    <source>
        <strain evidence="3 4">San Antonio 1</strain>
    </source>
</reference>
<dbReference type="VEuPathDB" id="PlasmoDB:C922_01686"/>
<dbReference type="OrthoDB" id="378285at2759"/>
<proteinExistence type="predicted"/>
<dbReference type="EMBL" id="KI965464">
    <property type="protein sequence ID" value="EUD68074.1"/>
    <property type="molecule type" value="Genomic_DNA"/>
</dbReference>
<dbReference type="RefSeq" id="XP_008815511.1">
    <property type="nucleotide sequence ID" value="XM_008817289.1"/>
</dbReference>
<keyword evidence="2" id="KW-0472">Membrane</keyword>
<keyword evidence="2" id="KW-1133">Transmembrane helix</keyword>
<protein>
    <submittedName>
        <fullName evidence="3">Uncharacterized protein</fullName>
    </submittedName>
</protein>
<evidence type="ECO:0000313" key="3">
    <source>
        <dbReference type="EMBL" id="EUD68074.1"/>
    </source>
</evidence>
<dbReference type="AlphaFoldDB" id="W7AGG0"/>
<organism evidence="3 4">
    <name type="scientific">Plasmodium inui San Antonio 1</name>
    <dbReference type="NCBI Taxonomy" id="1237626"/>
    <lineage>
        <taxon>Eukaryota</taxon>
        <taxon>Sar</taxon>
        <taxon>Alveolata</taxon>
        <taxon>Apicomplexa</taxon>
        <taxon>Aconoidasida</taxon>
        <taxon>Haemosporida</taxon>
        <taxon>Plasmodiidae</taxon>
        <taxon>Plasmodium</taxon>
        <taxon>Plasmodium (Plasmodium)</taxon>
    </lineage>
</organism>
<feature type="transmembrane region" description="Helical" evidence="2">
    <location>
        <begin position="12"/>
        <end position="36"/>
    </location>
</feature>
<dbReference type="GeneID" id="20036960"/>
<evidence type="ECO:0000256" key="2">
    <source>
        <dbReference type="SAM" id="Phobius"/>
    </source>
</evidence>
<dbReference type="Proteomes" id="UP000030640">
    <property type="component" value="Unassembled WGS sequence"/>
</dbReference>
<evidence type="ECO:0000313" key="4">
    <source>
        <dbReference type="Proteomes" id="UP000030640"/>
    </source>
</evidence>
<gene>
    <name evidence="3" type="ORF">C922_01686</name>
</gene>
<keyword evidence="4" id="KW-1185">Reference proteome</keyword>
<feature type="transmembrane region" description="Helical" evidence="2">
    <location>
        <begin position="43"/>
        <end position="76"/>
    </location>
</feature>
<evidence type="ECO:0000256" key="1">
    <source>
        <dbReference type="SAM" id="MobiDB-lite"/>
    </source>
</evidence>
<accession>W7AGG0</accession>